<comment type="caution">
    <text evidence="2">The sequence shown here is derived from an EMBL/GenBank/DDBJ whole genome shotgun (WGS) entry which is preliminary data.</text>
</comment>
<protein>
    <submittedName>
        <fullName evidence="2">Uncharacterized protein</fullName>
    </submittedName>
</protein>
<sequence>MAFPELPPLTWSQFPDGRQAFLGLDNFLRPPGNFGRERTSLRRRQASSRPQATSSAWRTSLRRQASFYGRSSPTSLRPRLDFLCLPELPYGYRTTSLTSDNFLGFAATLMTRRLPLTWSNFLRPGGNFPRPQARLRRTSGNFSRPPDASLAFPVLPYGGANFLTARQLLTYSGNSGTEELLRPACFLRPSGNFLWPSRELLGLEVPTSSDHQKPDLSATDNFYSGPKPCGFPRFYGHQATSSDLSRQLPAVVTATPQLPGNFPTTSPRLPRPSVLLSHQTTSCRSRDSLTSGTSYDHRTSSCVHQQLPGFSICSSPAQATSYGFSLTFSRPRQAPLTSGNFL</sequence>
<evidence type="ECO:0000313" key="3">
    <source>
        <dbReference type="Proteomes" id="UP000796880"/>
    </source>
</evidence>
<feature type="compositionally biased region" description="Polar residues" evidence="1">
    <location>
        <begin position="47"/>
        <end position="58"/>
    </location>
</feature>
<feature type="region of interest" description="Disordered" evidence="1">
    <location>
        <begin position="33"/>
        <end position="58"/>
    </location>
</feature>
<dbReference type="Proteomes" id="UP000796880">
    <property type="component" value="Unassembled WGS sequence"/>
</dbReference>
<dbReference type="EMBL" id="VOIH02000006">
    <property type="protein sequence ID" value="KAF3444357.1"/>
    <property type="molecule type" value="Genomic_DNA"/>
</dbReference>
<gene>
    <name evidence="2" type="ORF">FNV43_RR14049</name>
</gene>
<proteinExistence type="predicted"/>
<evidence type="ECO:0000256" key="1">
    <source>
        <dbReference type="SAM" id="MobiDB-lite"/>
    </source>
</evidence>
<organism evidence="2 3">
    <name type="scientific">Rhamnella rubrinervis</name>
    <dbReference type="NCBI Taxonomy" id="2594499"/>
    <lineage>
        <taxon>Eukaryota</taxon>
        <taxon>Viridiplantae</taxon>
        <taxon>Streptophyta</taxon>
        <taxon>Embryophyta</taxon>
        <taxon>Tracheophyta</taxon>
        <taxon>Spermatophyta</taxon>
        <taxon>Magnoliopsida</taxon>
        <taxon>eudicotyledons</taxon>
        <taxon>Gunneridae</taxon>
        <taxon>Pentapetalae</taxon>
        <taxon>rosids</taxon>
        <taxon>fabids</taxon>
        <taxon>Rosales</taxon>
        <taxon>Rhamnaceae</taxon>
        <taxon>rhamnoid group</taxon>
        <taxon>Rhamneae</taxon>
        <taxon>Rhamnella</taxon>
    </lineage>
</organism>
<reference evidence="2" key="1">
    <citation type="submission" date="2020-03" db="EMBL/GenBank/DDBJ databases">
        <title>A high-quality chromosome-level genome assembly of a woody plant with both climbing and erect habits, Rhamnella rubrinervis.</title>
        <authorList>
            <person name="Lu Z."/>
            <person name="Yang Y."/>
            <person name="Zhu X."/>
            <person name="Sun Y."/>
        </authorList>
    </citation>
    <scope>NUCLEOTIDE SEQUENCE</scope>
    <source>
        <strain evidence="2">BYM</strain>
        <tissue evidence="2">Leaf</tissue>
    </source>
</reference>
<accession>A0A8K0H295</accession>
<evidence type="ECO:0000313" key="2">
    <source>
        <dbReference type="EMBL" id="KAF3444357.1"/>
    </source>
</evidence>
<name>A0A8K0H295_9ROSA</name>
<keyword evidence="3" id="KW-1185">Reference proteome</keyword>
<dbReference type="AlphaFoldDB" id="A0A8K0H295"/>